<feature type="transmembrane region" description="Helical" evidence="12">
    <location>
        <begin position="221"/>
        <end position="245"/>
    </location>
</feature>
<keyword evidence="7 12" id="KW-0472">Membrane</keyword>
<keyword evidence="15" id="KW-1185">Reference proteome</keyword>
<dbReference type="Pfam" id="PF00001">
    <property type="entry name" value="7tm_1"/>
    <property type="match status" value="1"/>
</dbReference>
<dbReference type="Gene3D" id="1.20.1070.10">
    <property type="entry name" value="Rhodopsin 7-helix transmembrane proteins"/>
    <property type="match status" value="1"/>
</dbReference>
<dbReference type="GO" id="GO:0016020">
    <property type="term" value="C:membrane"/>
    <property type="evidence" value="ECO:0007669"/>
    <property type="project" value="UniProtKB-SubCell"/>
</dbReference>
<evidence type="ECO:0000256" key="12">
    <source>
        <dbReference type="SAM" id="Phobius"/>
    </source>
</evidence>
<evidence type="ECO:0000313" key="15">
    <source>
        <dbReference type="Proteomes" id="UP000694397"/>
    </source>
</evidence>
<evidence type="ECO:0000256" key="8">
    <source>
        <dbReference type="ARBA" id="ARBA00023157"/>
    </source>
</evidence>
<feature type="transmembrane region" description="Helical" evidence="12">
    <location>
        <begin position="131"/>
        <end position="149"/>
    </location>
</feature>
<dbReference type="InterPro" id="IPR047160">
    <property type="entry name" value="GP183-like"/>
</dbReference>
<organism evidence="14 15">
    <name type="scientific">Scleropages formosus</name>
    <name type="common">Asian bonytongue</name>
    <name type="synonym">Osteoglossum formosum</name>
    <dbReference type="NCBI Taxonomy" id="113540"/>
    <lineage>
        <taxon>Eukaryota</taxon>
        <taxon>Metazoa</taxon>
        <taxon>Chordata</taxon>
        <taxon>Craniata</taxon>
        <taxon>Vertebrata</taxon>
        <taxon>Euteleostomi</taxon>
        <taxon>Actinopterygii</taxon>
        <taxon>Neopterygii</taxon>
        <taxon>Teleostei</taxon>
        <taxon>Osteoglossocephala</taxon>
        <taxon>Osteoglossomorpha</taxon>
        <taxon>Osteoglossiformes</taxon>
        <taxon>Osteoglossidae</taxon>
        <taxon>Scleropages</taxon>
    </lineage>
</organism>
<dbReference type="Proteomes" id="UP000694397">
    <property type="component" value="Chromosome 13"/>
</dbReference>
<dbReference type="GO" id="GO:0004930">
    <property type="term" value="F:G protein-coupled receptor activity"/>
    <property type="evidence" value="ECO:0007669"/>
    <property type="project" value="UniProtKB-KW"/>
</dbReference>
<dbReference type="PROSITE" id="PS00237">
    <property type="entry name" value="G_PROTEIN_RECEP_F1_1"/>
    <property type="match status" value="1"/>
</dbReference>
<sequence length="372" mass="41361">MLLSSKPAMDFLRTTSAPGTQRVTVSRAAVNLTVTENVTGADGCEGERADFQYVLLPVVYSVVFVLAMAGNVTALVHFVRSRSAGQPSHIFLVNLCAIDLLFALTLPFNVVYHAGRNHWPFGEVMCKANGALFFGNLYGSSLFLMLISLDRYLAVSHPMRALRLRQPKYRVLLSCLVWLILLSIILYLTARAPMTRRFPSTGHMACMENFSSGSWRGRLSAVSLLSAALGFFLPLLVIATCYPLIACRLLERPCAEDGPGAEGDALSGSRRMRRRALRMVLLVLGVFLLCFTPYHLNQLLHTLGRMGALPRCPVIRFTYPARRVAMALCSLNSCLDPLVYCLASESFRWERLWGSCGCSRLGKHLRHVLRRN</sequence>
<accession>A0A8C9SRJ8</accession>
<keyword evidence="2 11" id="KW-0812">Transmembrane</keyword>
<feature type="transmembrane region" description="Helical" evidence="12">
    <location>
        <begin position="276"/>
        <end position="296"/>
    </location>
</feature>
<dbReference type="SUPFAM" id="SSF81321">
    <property type="entry name" value="Family A G protein-coupled receptor-like"/>
    <property type="match status" value="1"/>
</dbReference>
<keyword evidence="8" id="KW-1015">Disulfide bond</keyword>
<dbReference type="AlphaFoldDB" id="A0A8C9SRJ8"/>
<feature type="domain" description="G-protein coupled receptors family 1 profile" evidence="13">
    <location>
        <begin position="70"/>
        <end position="340"/>
    </location>
</feature>
<keyword evidence="5 11" id="KW-0297">G-protein coupled receptor</keyword>
<evidence type="ECO:0000256" key="7">
    <source>
        <dbReference type="ARBA" id="ARBA00023136"/>
    </source>
</evidence>
<evidence type="ECO:0000256" key="5">
    <source>
        <dbReference type="ARBA" id="ARBA00023040"/>
    </source>
</evidence>
<dbReference type="GO" id="GO:0008142">
    <property type="term" value="F:oxysterol binding"/>
    <property type="evidence" value="ECO:0007669"/>
    <property type="project" value="InterPro"/>
</dbReference>
<dbReference type="InterPro" id="IPR000276">
    <property type="entry name" value="GPCR_Rhodpsn"/>
</dbReference>
<comment type="subcellular location">
    <subcellularLocation>
        <location evidence="1">Membrane</location>
        <topology evidence="1">Multi-pass membrane protein</topology>
    </subcellularLocation>
</comment>
<keyword evidence="6" id="KW-1064">Adaptive immunity</keyword>
<proteinExistence type="inferred from homology"/>
<dbReference type="PANTHER" id="PTHR24237">
    <property type="entry name" value="G-PROTEIN COUPLED RECEPTOR"/>
    <property type="match status" value="1"/>
</dbReference>
<evidence type="ECO:0000256" key="10">
    <source>
        <dbReference type="ARBA" id="ARBA00023224"/>
    </source>
</evidence>
<comment type="similarity">
    <text evidence="11">Belongs to the G-protein coupled receptor 1 family.</text>
</comment>
<evidence type="ECO:0000259" key="13">
    <source>
        <dbReference type="PROSITE" id="PS50262"/>
    </source>
</evidence>
<gene>
    <name evidence="14" type="primary">LOC108922905</name>
</gene>
<feature type="transmembrane region" description="Helical" evidence="12">
    <location>
        <begin position="91"/>
        <end position="111"/>
    </location>
</feature>
<name>A0A8C9SRJ8_SCLFO</name>
<evidence type="ECO:0000256" key="2">
    <source>
        <dbReference type="ARBA" id="ARBA00022692"/>
    </source>
</evidence>
<evidence type="ECO:0000256" key="9">
    <source>
        <dbReference type="ARBA" id="ARBA00023170"/>
    </source>
</evidence>
<keyword evidence="4 12" id="KW-1133">Transmembrane helix</keyword>
<dbReference type="CDD" id="cd14982">
    <property type="entry name" value="7tmA_purinoceptor-like"/>
    <property type="match status" value="1"/>
</dbReference>
<dbReference type="GeneTree" id="ENSGT01050000244840"/>
<reference evidence="14 15" key="1">
    <citation type="submission" date="2019-04" db="EMBL/GenBank/DDBJ databases">
        <authorList>
            <consortium name="Wellcome Sanger Institute Data Sharing"/>
        </authorList>
    </citation>
    <scope>NUCLEOTIDE SEQUENCE [LARGE SCALE GENOMIC DNA]</scope>
</reference>
<keyword evidence="3" id="KW-0391">Immunity</keyword>
<dbReference type="PROSITE" id="PS50262">
    <property type="entry name" value="G_PROTEIN_RECEP_F1_2"/>
    <property type="match status" value="1"/>
</dbReference>
<dbReference type="FunFam" id="1.20.1070.10:FF:000017">
    <property type="entry name" value="lysophosphatidic acid receptor 4"/>
    <property type="match status" value="1"/>
</dbReference>
<evidence type="ECO:0000256" key="1">
    <source>
        <dbReference type="ARBA" id="ARBA00004141"/>
    </source>
</evidence>
<dbReference type="PANTHER" id="PTHR24237:SF37">
    <property type="entry name" value="COAGULATION FACTOR II (THROMBIN) RECEPTOR-LIKE 2-RELATED"/>
    <property type="match status" value="1"/>
</dbReference>
<feature type="transmembrane region" description="Helical" evidence="12">
    <location>
        <begin position="58"/>
        <end position="79"/>
    </location>
</feature>
<protein>
    <recommendedName>
        <fullName evidence="13">G-protein coupled receptors family 1 profile domain-containing protein</fullName>
    </recommendedName>
</protein>
<evidence type="ECO:0000256" key="11">
    <source>
        <dbReference type="RuleBase" id="RU000688"/>
    </source>
</evidence>
<dbReference type="PRINTS" id="PR01157">
    <property type="entry name" value="P2YPURNOCPTR"/>
</dbReference>
<keyword evidence="10 11" id="KW-0807">Transducer</keyword>
<dbReference type="Ensembl" id="ENSSFOT00015051906.1">
    <property type="protein sequence ID" value="ENSSFOP00015039289.1"/>
    <property type="gene ID" value="ENSSFOG00015029635.1"/>
</dbReference>
<evidence type="ECO:0000256" key="4">
    <source>
        <dbReference type="ARBA" id="ARBA00022989"/>
    </source>
</evidence>
<keyword evidence="9 11" id="KW-0675">Receptor</keyword>
<dbReference type="OrthoDB" id="5960344at2759"/>
<feature type="transmembrane region" description="Helical" evidence="12">
    <location>
        <begin position="169"/>
        <end position="190"/>
    </location>
</feature>
<dbReference type="InterPro" id="IPR017452">
    <property type="entry name" value="GPCR_Rhodpsn_7TM"/>
</dbReference>
<dbReference type="PRINTS" id="PR00237">
    <property type="entry name" value="GPCRRHODOPSN"/>
</dbReference>
<evidence type="ECO:0000256" key="3">
    <source>
        <dbReference type="ARBA" id="ARBA00022859"/>
    </source>
</evidence>
<evidence type="ECO:0000313" key="14">
    <source>
        <dbReference type="Ensembl" id="ENSSFOP00015039289.1"/>
    </source>
</evidence>
<evidence type="ECO:0000256" key="6">
    <source>
        <dbReference type="ARBA" id="ARBA00023130"/>
    </source>
</evidence>
<reference evidence="14" key="2">
    <citation type="submission" date="2025-08" db="UniProtKB">
        <authorList>
            <consortium name="Ensembl"/>
        </authorList>
    </citation>
    <scope>IDENTIFICATION</scope>
</reference>
<reference evidence="14" key="3">
    <citation type="submission" date="2025-09" db="UniProtKB">
        <authorList>
            <consortium name="Ensembl"/>
        </authorList>
    </citation>
    <scope>IDENTIFICATION</scope>
</reference>
<dbReference type="GO" id="GO:0002250">
    <property type="term" value="P:adaptive immune response"/>
    <property type="evidence" value="ECO:0007669"/>
    <property type="project" value="UniProtKB-KW"/>
</dbReference>